<comment type="caution">
    <text evidence="1">The sequence shown here is derived from an EMBL/GenBank/DDBJ whole genome shotgun (WGS) entry which is preliminary data.</text>
</comment>
<dbReference type="EMBL" id="JBHSBI010000002">
    <property type="protein sequence ID" value="MFC4006659.1"/>
    <property type="molecule type" value="Genomic_DNA"/>
</dbReference>
<evidence type="ECO:0000313" key="1">
    <source>
        <dbReference type="EMBL" id="MFC4006659.1"/>
    </source>
</evidence>
<reference evidence="2" key="1">
    <citation type="journal article" date="2019" name="Int. J. Syst. Evol. Microbiol.">
        <title>The Global Catalogue of Microorganisms (GCM) 10K type strain sequencing project: providing services to taxonomists for standard genome sequencing and annotation.</title>
        <authorList>
            <consortium name="The Broad Institute Genomics Platform"/>
            <consortium name="The Broad Institute Genome Sequencing Center for Infectious Disease"/>
            <person name="Wu L."/>
            <person name="Ma J."/>
        </authorList>
    </citation>
    <scope>NUCLEOTIDE SEQUENCE [LARGE SCALE GENOMIC DNA]</scope>
    <source>
        <strain evidence="2">TBRC 1276</strain>
    </source>
</reference>
<protein>
    <recommendedName>
        <fullName evidence="3">Nucleotidyltransferase domain-containing protein</fullName>
    </recommendedName>
</protein>
<organism evidence="1 2">
    <name type="scientific">Nonomuraea purpurea</name>
    <dbReference type="NCBI Taxonomy" id="1849276"/>
    <lineage>
        <taxon>Bacteria</taxon>
        <taxon>Bacillati</taxon>
        <taxon>Actinomycetota</taxon>
        <taxon>Actinomycetes</taxon>
        <taxon>Streptosporangiales</taxon>
        <taxon>Streptosporangiaceae</taxon>
        <taxon>Nonomuraea</taxon>
    </lineage>
</organism>
<proteinExistence type="predicted"/>
<keyword evidence="2" id="KW-1185">Reference proteome</keyword>
<accession>A0ABV8G352</accession>
<dbReference type="Proteomes" id="UP001595851">
    <property type="component" value="Unassembled WGS sequence"/>
</dbReference>
<dbReference type="RefSeq" id="WP_379526798.1">
    <property type="nucleotide sequence ID" value="NZ_JBHSBI010000002.1"/>
</dbReference>
<sequence>MSAGVGMPALLHLNSFGREIGEAFGHTPYLVGSAARGKQWRDVDVRLMLPDDEFDALFPGHAKPDETDGRWALVCAAISELGRVRTGLPIDFQIQRVTQANERYDGVRHALGLSLQWEA</sequence>
<name>A0ABV8G352_9ACTN</name>
<evidence type="ECO:0000313" key="2">
    <source>
        <dbReference type="Proteomes" id="UP001595851"/>
    </source>
</evidence>
<evidence type="ECO:0008006" key="3">
    <source>
        <dbReference type="Google" id="ProtNLM"/>
    </source>
</evidence>
<gene>
    <name evidence="1" type="ORF">ACFOY2_05465</name>
</gene>